<dbReference type="PANTHER" id="PTHR43304:SF1">
    <property type="entry name" value="PAC DOMAIN-CONTAINING PROTEIN"/>
    <property type="match status" value="1"/>
</dbReference>
<sequence length="476" mass="54927">MFKFLNTFQRIRNGFILSIVLLIITSLLSFLICISFFQNIRMINQTAAAISQFQEIKLVLKQTESNIRAFALSTDSVYLIPSIAEQQDQISTNLLSIQKSGQLDDLAPKSISVLKNKIDSRFAFWKKVITEPDCLKNKECYSEDNRQMNELELLFNSIIYDHKKLLLEQNRIYNNYTEYLIPVILITSLLGIIISFISYMGLKNDLKVKVENLTQLNNLKTELEFKVNSLNRSNYELDQFAYVASHDLQEPLRKIISFSEVLIHEKDSKLSSTATSYLGVISKASVRMKRLIEDLLEYSRLSQTSAHEYEEIELEIMLVGILKDLEIPIKEKQVDISLSKLPPIWGIKFQLNQLFLNLISNSLKYSSPNRLPIIKINHQIINGNLIFDFSAHASEQYCKIEVIDNGIGFEEKYAQDIFMIFNRLHSRHEYEGTGIGLSICKRVVENHKGFIQAFGHENEGAMFRVYLPIKPINHYA</sequence>
<dbReference type="Pfam" id="PF00512">
    <property type="entry name" value="HisKA"/>
    <property type="match status" value="1"/>
</dbReference>
<dbReference type="InterPro" id="IPR003661">
    <property type="entry name" value="HisK_dim/P_dom"/>
</dbReference>
<reference evidence="8 9" key="1">
    <citation type="submission" date="2018-01" db="EMBL/GenBank/DDBJ databases">
        <authorList>
            <person name="Gaut B.S."/>
            <person name="Morton B.R."/>
            <person name="Clegg M.T."/>
            <person name="Duvall M.R."/>
        </authorList>
    </citation>
    <scope>NUCLEOTIDE SEQUENCE [LARGE SCALE GENOMIC DNA]</scope>
    <source>
        <strain evidence="8 9">HR-AV</strain>
    </source>
</reference>
<comment type="caution">
    <text evidence="8">The sequence shown here is derived from an EMBL/GenBank/DDBJ whole genome shotgun (WGS) entry which is preliminary data.</text>
</comment>
<dbReference type="EMBL" id="PQVF01000004">
    <property type="protein sequence ID" value="POY37305.1"/>
    <property type="molecule type" value="Genomic_DNA"/>
</dbReference>
<dbReference type="InterPro" id="IPR036890">
    <property type="entry name" value="HATPase_C_sf"/>
</dbReference>
<evidence type="ECO:0000259" key="7">
    <source>
        <dbReference type="PROSITE" id="PS50109"/>
    </source>
</evidence>
<gene>
    <name evidence="8" type="ORF">C3K47_05945</name>
</gene>
<feature type="transmembrane region" description="Helical" evidence="6">
    <location>
        <begin position="15"/>
        <end position="37"/>
    </location>
</feature>
<keyword evidence="6" id="KW-0472">Membrane</keyword>
<dbReference type="EC" id="2.7.13.3" evidence="2"/>
<dbReference type="InterPro" id="IPR005467">
    <property type="entry name" value="His_kinase_dom"/>
</dbReference>
<dbReference type="PROSITE" id="PS50109">
    <property type="entry name" value="HIS_KIN"/>
    <property type="match status" value="1"/>
</dbReference>
<keyword evidence="6" id="KW-1133">Transmembrane helix</keyword>
<keyword evidence="4" id="KW-0808">Transferase</keyword>
<dbReference type="SMART" id="SM00388">
    <property type="entry name" value="HisKA"/>
    <property type="match status" value="1"/>
</dbReference>
<dbReference type="SUPFAM" id="SSF55874">
    <property type="entry name" value="ATPase domain of HSP90 chaperone/DNA topoisomerase II/histidine kinase"/>
    <property type="match status" value="1"/>
</dbReference>
<keyword evidence="6" id="KW-0812">Transmembrane</keyword>
<keyword evidence="9" id="KW-1185">Reference proteome</keyword>
<keyword evidence="5" id="KW-0418">Kinase</keyword>
<dbReference type="PRINTS" id="PR00344">
    <property type="entry name" value="BCTRLSENSOR"/>
</dbReference>
<evidence type="ECO:0000256" key="4">
    <source>
        <dbReference type="ARBA" id="ARBA00022679"/>
    </source>
</evidence>
<feature type="transmembrane region" description="Helical" evidence="6">
    <location>
        <begin position="179"/>
        <end position="202"/>
    </location>
</feature>
<dbReference type="CDD" id="cd00082">
    <property type="entry name" value="HisKA"/>
    <property type="match status" value="1"/>
</dbReference>
<keyword evidence="3" id="KW-0597">Phosphoprotein</keyword>
<evidence type="ECO:0000256" key="3">
    <source>
        <dbReference type="ARBA" id="ARBA00022553"/>
    </source>
</evidence>
<protein>
    <recommendedName>
        <fullName evidence="2">histidine kinase</fullName>
        <ecNumber evidence="2">2.7.13.3</ecNumber>
    </recommendedName>
</protein>
<feature type="domain" description="Histidine kinase" evidence="7">
    <location>
        <begin position="243"/>
        <end position="471"/>
    </location>
</feature>
<dbReference type="SUPFAM" id="SSF47384">
    <property type="entry name" value="Homodimeric domain of signal transducing histidine kinase"/>
    <property type="match status" value="1"/>
</dbReference>
<dbReference type="Pfam" id="PF02518">
    <property type="entry name" value="HATPase_c"/>
    <property type="match status" value="1"/>
</dbReference>
<dbReference type="GO" id="GO:0000155">
    <property type="term" value="F:phosphorelay sensor kinase activity"/>
    <property type="evidence" value="ECO:0007669"/>
    <property type="project" value="InterPro"/>
</dbReference>
<comment type="catalytic activity">
    <reaction evidence="1">
        <text>ATP + protein L-histidine = ADP + protein N-phospho-L-histidine.</text>
        <dbReference type="EC" id="2.7.13.3"/>
    </reaction>
</comment>
<dbReference type="Proteomes" id="UP000236893">
    <property type="component" value="Unassembled WGS sequence"/>
</dbReference>
<dbReference type="Gene3D" id="1.10.287.130">
    <property type="match status" value="1"/>
</dbReference>
<evidence type="ECO:0000313" key="8">
    <source>
        <dbReference type="EMBL" id="POY37305.1"/>
    </source>
</evidence>
<dbReference type="AlphaFoldDB" id="A0A2S5A436"/>
<dbReference type="InterPro" id="IPR004358">
    <property type="entry name" value="Sig_transdc_His_kin-like_C"/>
</dbReference>
<accession>A0A2S5A436</accession>
<proteinExistence type="predicted"/>
<dbReference type="InterPro" id="IPR003594">
    <property type="entry name" value="HATPase_dom"/>
</dbReference>
<dbReference type="OrthoDB" id="9766459at2"/>
<evidence type="ECO:0000313" key="9">
    <source>
        <dbReference type="Proteomes" id="UP000236893"/>
    </source>
</evidence>
<dbReference type="SMART" id="SM00387">
    <property type="entry name" value="HATPase_c"/>
    <property type="match status" value="1"/>
</dbReference>
<dbReference type="PANTHER" id="PTHR43304">
    <property type="entry name" value="PHYTOCHROME-LIKE PROTEIN CPH1"/>
    <property type="match status" value="1"/>
</dbReference>
<evidence type="ECO:0000256" key="5">
    <source>
        <dbReference type="ARBA" id="ARBA00022777"/>
    </source>
</evidence>
<name>A0A2S5A436_9SPHI</name>
<evidence type="ECO:0000256" key="6">
    <source>
        <dbReference type="SAM" id="Phobius"/>
    </source>
</evidence>
<dbReference type="Gene3D" id="3.30.565.10">
    <property type="entry name" value="Histidine kinase-like ATPase, C-terminal domain"/>
    <property type="match status" value="1"/>
</dbReference>
<evidence type="ECO:0000256" key="2">
    <source>
        <dbReference type="ARBA" id="ARBA00012438"/>
    </source>
</evidence>
<evidence type="ECO:0000256" key="1">
    <source>
        <dbReference type="ARBA" id="ARBA00000085"/>
    </source>
</evidence>
<dbReference type="InterPro" id="IPR052162">
    <property type="entry name" value="Sensor_kinase/Photoreceptor"/>
</dbReference>
<organism evidence="8 9">
    <name type="scientific">Solitalea longa</name>
    <dbReference type="NCBI Taxonomy" id="2079460"/>
    <lineage>
        <taxon>Bacteria</taxon>
        <taxon>Pseudomonadati</taxon>
        <taxon>Bacteroidota</taxon>
        <taxon>Sphingobacteriia</taxon>
        <taxon>Sphingobacteriales</taxon>
        <taxon>Sphingobacteriaceae</taxon>
        <taxon>Solitalea</taxon>
    </lineage>
</organism>
<dbReference type="InterPro" id="IPR036097">
    <property type="entry name" value="HisK_dim/P_sf"/>
</dbReference>